<comment type="caution">
    <text evidence="1">The sequence shown here is derived from an EMBL/GenBank/DDBJ whole genome shotgun (WGS) entry which is preliminary data.</text>
</comment>
<dbReference type="AlphaFoldDB" id="A0A4Y2G2C0"/>
<proteinExistence type="predicted"/>
<sequence length="165" mass="17952">MYSVHCMVINVQCSLYGSLCGDHCTVSTVWCDWHGPGRRREEALHRGGGAAAVQAQEGLPRLQVPAQASEAAQELVRLHDAGQEPFHRPHDGPGALPARRRALQALLRGALRGQQDIPAHAPDDAPARLQVLRPAAAHQGRPAAAHRAQCHRAFQQRWVALLEST</sequence>
<evidence type="ECO:0000313" key="2">
    <source>
        <dbReference type="Proteomes" id="UP000499080"/>
    </source>
</evidence>
<name>A0A4Y2G2C0_ARAVE</name>
<reference evidence="1 2" key="1">
    <citation type="journal article" date="2019" name="Sci. Rep.">
        <title>Orb-weaving spider Araneus ventricosus genome elucidates the spidroin gene catalogue.</title>
        <authorList>
            <person name="Kono N."/>
            <person name="Nakamura H."/>
            <person name="Ohtoshi R."/>
            <person name="Moran D.A.P."/>
            <person name="Shinohara A."/>
            <person name="Yoshida Y."/>
            <person name="Fujiwara M."/>
            <person name="Mori M."/>
            <person name="Tomita M."/>
            <person name="Arakawa K."/>
        </authorList>
    </citation>
    <scope>NUCLEOTIDE SEQUENCE [LARGE SCALE GENOMIC DNA]</scope>
</reference>
<evidence type="ECO:0000313" key="1">
    <source>
        <dbReference type="EMBL" id="GBM47860.1"/>
    </source>
</evidence>
<organism evidence="1 2">
    <name type="scientific">Araneus ventricosus</name>
    <name type="common">Orbweaver spider</name>
    <name type="synonym">Epeira ventricosa</name>
    <dbReference type="NCBI Taxonomy" id="182803"/>
    <lineage>
        <taxon>Eukaryota</taxon>
        <taxon>Metazoa</taxon>
        <taxon>Ecdysozoa</taxon>
        <taxon>Arthropoda</taxon>
        <taxon>Chelicerata</taxon>
        <taxon>Arachnida</taxon>
        <taxon>Araneae</taxon>
        <taxon>Araneomorphae</taxon>
        <taxon>Entelegynae</taxon>
        <taxon>Araneoidea</taxon>
        <taxon>Araneidae</taxon>
        <taxon>Araneus</taxon>
    </lineage>
</organism>
<protein>
    <submittedName>
        <fullName evidence="1">Uncharacterized protein</fullName>
    </submittedName>
</protein>
<gene>
    <name evidence="1" type="ORF">AVEN_164833_1</name>
</gene>
<dbReference type="EMBL" id="BGPR01098086">
    <property type="protein sequence ID" value="GBM47860.1"/>
    <property type="molecule type" value="Genomic_DNA"/>
</dbReference>
<dbReference type="Proteomes" id="UP000499080">
    <property type="component" value="Unassembled WGS sequence"/>
</dbReference>
<keyword evidence="2" id="KW-1185">Reference proteome</keyword>
<accession>A0A4Y2G2C0</accession>